<dbReference type="OrthoDB" id="299638at2759"/>
<keyword evidence="1" id="KW-0175">Coiled coil</keyword>
<evidence type="ECO:0000256" key="1">
    <source>
        <dbReference type="SAM" id="Coils"/>
    </source>
</evidence>
<name>A0A1X7TC99_AMPQE</name>
<dbReference type="EnsemblMetazoa" id="Aqu2.1.12088_001">
    <property type="protein sequence ID" value="Aqu2.1.12088_001"/>
    <property type="gene ID" value="Aqu2.1.12088"/>
</dbReference>
<feature type="region of interest" description="Disordered" evidence="2">
    <location>
        <begin position="126"/>
        <end position="160"/>
    </location>
</feature>
<proteinExistence type="predicted"/>
<dbReference type="PANTHER" id="PTHR18950">
    <property type="entry name" value="PROGESTERONE-INDUCED BLOCKING FACTOR 1"/>
    <property type="match status" value="1"/>
</dbReference>
<dbReference type="GO" id="GO:0060271">
    <property type="term" value="P:cilium assembly"/>
    <property type="evidence" value="ECO:0007669"/>
    <property type="project" value="TreeGrafter"/>
</dbReference>
<dbReference type="eggNOG" id="ENOG502RWEV">
    <property type="taxonomic scope" value="Eukaryota"/>
</dbReference>
<feature type="coiled-coil region" evidence="1">
    <location>
        <begin position="4"/>
        <end position="108"/>
    </location>
</feature>
<accession>A0A1X7TC99</accession>
<dbReference type="PANTHER" id="PTHR18950:SF0">
    <property type="entry name" value="PROGESTERONE IMMUNOMODULATORY BINDING FACTOR 1"/>
    <property type="match status" value="1"/>
</dbReference>
<evidence type="ECO:0000313" key="3">
    <source>
        <dbReference type="EnsemblMetazoa" id="Aqu2.1.12088_001"/>
    </source>
</evidence>
<reference evidence="3" key="1">
    <citation type="submission" date="2017-05" db="UniProtKB">
        <authorList>
            <consortium name="EnsemblMetazoa"/>
        </authorList>
    </citation>
    <scope>IDENTIFICATION</scope>
</reference>
<dbReference type="STRING" id="400682.A0A1X7TC99"/>
<organism evidence="3">
    <name type="scientific">Amphimedon queenslandica</name>
    <name type="common">Sponge</name>
    <dbReference type="NCBI Taxonomy" id="400682"/>
    <lineage>
        <taxon>Eukaryota</taxon>
        <taxon>Metazoa</taxon>
        <taxon>Porifera</taxon>
        <taxon>Demospongiae</taxon>
        <taxon>Heteroscleromorpha</taxon>
        <taxon>Haplosclerida</taxon>
        <taxon>Niphatidae</taxon>
        <taxon>Amphimedon</taxon>
    </lineage>
</organism>
<sequence length="160" mass="18326">MAEMRKLARRVLKLERINASLRQQLGTQEKEKNTLNGELTQMKSQFELSSQPHKYLMETLQGRDKKIEKLTETNIALEKRISVLEKKLKQVIEEKNKLSLDLERLLSHQEEVSIIKNLVASIGRGGGEGYSSSHVRPPPHRKCYPPPLTSQPQPTIFVSE</sequence>
<dbReference type="InParanoid" id="A0A1X7TC99"/>
<dbReference type="AlphaFoldDB" id="A0A1X7TC99"/>
<feature type="compositionally biased region" description="Polar residues" evidence="2">
    <location>
        <begin position="150"/>
        <end position="160"/>
    </location>
</feature>
<evidence type="ECO:0008006" key="4">
    <source>
        <dbReference type="Google" id="ProtNLM"/>
    </source>
</evidence>
<dbReference type="GO" id="GO:0005815">
    <property type="term" value="C:microtubule organizing center"/>
    <property type="evidence" value="ECO:0007669"/>
    <property type="project" value="TreeGrafter"/>
</dbReference>
<evidence type="ECO:0000256" key="2">
    <source>
        <dbReference type="SAM" id="MobiDB-lite"/>
    </source>
</evidence>
<protein>
    <recommendedName>
        <fullName evidence="4">Lebercilin domain-containing protein</fullName>
    </recommendedName>
</protein>
<dbReference type="InterPro" id="IPR026205">
    <property type="entry name" value="PIBF1"/>
</dbReference>